<dbReference type="GO" id="GO:0016423">
    <property type="term" value="F:tRNA (guanine) methyltransferase activity"/>
    <property type="evidence" value="ECO:0007669"/>
    <property type="project" value="TreeGrafter"/>
</dbReference>
<organism evidence="3 4">
    <name type="scientific">Candidatus Uhrbacteria bacterium GW2011_GWF2_44_350</name>
    <dbReference type="NCBI Taxonomy" id="1619000"/>
    <lineage>
        <taxon>Bacteria</taxon>
        <taxon>Candidatus Uhriibacteriota</taxon>
    </lineage>
</organism>
<comment type="caution">
    <text evidence="3">The sequence shown here is derived from an EMBL/GenBank/DDBJ whole genome shotgun (WGS) entry which is preliminary data.</text>
</comment>
<dbReference type="AlphaFoldDB" id="A0A0G1MDK7"/>
<dbReference type="Proteomes" id="UP000034154">
    <property type="component" value="Unassembled WGS sequence"/>
</dbReference>
<protein>
    <submittedName>
        <fullName evidence="3">Putative DNA methylase</fullName>
    </submittedName>
</protein>
<proteinExistence type="predicted"/>
<dbReference type="Gene3D" id="3.40.50.150">
    <property type="entry name" value="Vaccinia Virus protein VP39"/>
    <property type="match status" value="1"/>
</dbReference>
<gene>
    <name evidence="3" type="ORF">UW63_C0038G0005</name>
</gene>
<dbReference type="SUPFAM" id="SSF53335">
    <property type="entry name" value="S-adenosyl-L-methionine-dependent methyltransferases"/>
    <property type="match status" value="1"/>
</dbReference>
<dbReference type="PANTHER" id="PTHR14911:SF13">
    <property type="entry name" value="TRNA (GUANINE(6)-N2)-METHYLTRANSFERASE THUMP3"/>
    <property type="match status" value="1"/>
</dbReference>
<feature type="coiled-coil region" evidence="1">
    <location>
        <begin position="30"/>
        <end position="57"/>
    </location>
</feature>
<evidence type="ECO:0000313" key="4">
    <source>
        <dbReference type="Proteomes" id="UP000034154"/>
    </source>
</evidence>
<reference evidence="3 4" key="1">
    <citation type="journal article" date="2015" name="Nature">
        <title>rRNA introns, odd ribosomes, and small enigmatic genomes across a large radiation of phyla.</title>
        <authorList>
            <person name="Brown C.T."/>
            <person name="Hug L.A."/>
            <person name="Thomas B.C."/>
            <person name="Sharon I."/>
            <person name="Castelle C.J."/>
            <person name="Singh A."/>
            <person name="Wilkins M.J."/>
            <person name="Williams K.H."/>
            <person name="Banfield J.F."/>
        </authorList>
    </citation>
    <scope>NUCLEOTIDE SEQUENCE [LARGE SCALE GENOMIC DNA]</scope>
</reference>
<dbReference type="Pfam" id="PF01170">
    <property type="entry name" value="UPF0020"/>
    <property type="match status" value="1"/>
</dbReference>
<dbReference type="InterPro" id="IPR029063">
    <property type="entry name" value="SAM-dependent_MTases_sf"/>
</dbReference>
<dbReference type="GO" id="GO:0030488">
    <property type="term" value="P:tRNA methylation"/>
    <property type="evidence" value="ECO:0007669"/>
    <property type="project" value="TreeGrafter"/>
</dbReference>
<keyword evidence="1" id="KW-0175">Coiled coil</keyword>
<name>A0A0G1MDK7_9BACT</name>
<evidence type="ECO:0000259" key="2">
    <source>
        <dbReference type="Pfam" id="PF01170"/>
    </source>
</evidence>
<sequence length="399" mass="43727">MKFFILGSHPALSIAEIATVVGTKKNYSKCSKEVLLLDEVEQEAETLQERLAGTIKIGEIVGEVKKIDRDEVAELFIALLSFTEKRVTFGISAYSLDTHEDLSSEVKQIGMTLKNKLKEDGRSARFVSAKTASLPSVAVVGEKLLENGAEFVLITSRDKIYLGQTSTVQNFNAWSDRDFGRPARDAKSGMLPPKLARMMINLSGAELDNTVIDPFCGSGTVLMEAALMGFSKIIGGDISEKAIKDSKANLIWLDQNFGTETSKIPLFVQPVETLTEVFSEKVDAVIAETYLGPPLSGHESLERRRQIVAELTERTASALVGLKKLLKKNATLVLALPAVKHEQEISYLPLKKLAATAGFKILDPLPTSLPEYLKSKTSSGGLLYARKEQRVVREIVILK</sequence>
<evidence type="ECO:0000256" key="1">
    <source>
        <dbReference type="SAM" id="Coils"/>
    </source>
</evidence>
<dbReference type="PANTHER" id="PTHR14911">
    <property type="entry name" value="THUMP DOMAIN-CONTAINING"/>
    <property type="match status" value="1"/>
</dbReference>
<feature type="domain" description="Ribosomal RNA large subunit methyltransferase K/L-like methyltransferase" evidence="2">
    <location>
        <begin position="185"/>
        <end position="233"/>
    </location>
</feature>
<keyword evidence="3" id="KW-0489">Methyltransferase</keyword>
<accession>A0A0G1MDK7</accession>
<dbReference type="CDD" id="cd02440">
    <property type="entry name" value="AdoMet_MTases"/>
    <property type="match status" value="1"/>
</dbReference>
<keyword evidence="3" id="KW-0808">Transferase</keyword>
<dbReference type="EMBL" id="LCJB01000038">
    <property type="protein sequence ID" value="KKT70024.1"/>
    <property type="molecule type" value="Genomic_DNA"/>
</dbReference>
<dbReference type="InterPro" id="IPR000241">
    <property type="entry name" value="RlmKL-like_Mtase"/>
</dbReference>
<evidence type="ECO:0000313" key="3">
    <source>
        <dbReference type="EMBL" id="KKT70024.1"/>
    </source>
</evidence>